<dbReference type="Proteomes" id="UP000437068">
    <property type="component" value="Unassembled WGS sequence"/>
</dbReference>
<dbReference type="Proteomes" id="UP000429523">
    <property type="component" value="Unassembled WGS sequence"/>
</dbReference>
<evidence type="ECO:0000313" key="9">
    <source>
        <dbReference type="Proteomes" id="UP000440367"/>
    </source>
</evidence>
<evidence type="ECO:0000313" key="5">
    <source>
        <dbReference type="EMBL" id="KAE9230676.1"/>
    </source>
</evidence>
<dbReference type="EMBL" id="QXGE01000584">
    <property type="protein sequence ID" value="KAE9308366.1"/>
    <property type="molecule type" value="Genomic_DNA"/>
</dbReference>
<accession>A0A6A3SMU3</accession>
<comment type="caution">
    <text evidence="4">The sequence shown here is derived from an EMBL/GenBank/DDBJ whole genome shotgun (WGS) entry which is preliminary data.</text>
</comment>
<dbReference type="Proteomes" id="UP000440367">
    <property type="component" value="Unassembled WGS sequence"/>
</dbReference>
<dbReference type="Proteomes" id="UP000441208">
    <property type="component" value="Unassembled WGS sequence"/>
</dbReference>
<name>A0A6A3SMU3_9STRA</name>
<dbReference type="EMBL" id="QXGA01001386">
    <property type="protein sequence ID" value="KAE9120426.1"/>
    <property type="molecule type" value="Genomic_DNA"/>
</dbReference>
<protein>
    <submittedName>
        <fullName evidence="4">Uncharacterized protein</fullName>
    </submittedName>
</protein>
<evidence type="ECO:0000313" key="7">
    <source>
        <dbReference type="Proteomes" id="UP000429523"/>
    </source>
</evidence>
<evidence type="ECO:0000313" key="3">
    <source>
        <dbReference type="EMBL" id="KAE9119516.1"/>
    </source>
</evidence>
<evidence type="ECO:0000313" key="8">
    <source>
        <dbReference type="Proteomes" id="UP000437068"/>
    </source>
</evidence>
<reference evidence="7 8" key="1">
    <citation type="submission" date="2018-08" db="EMBL/GenBank/DDBJ databases">
        <title>Genomic investigation of the strawberry pathogen Phytophthora fragariae indicates pathogenicity is determined by transcriptional variation in three key races.</title>
        <authorList>
            <person name="Adams T.M."/>
            <person name="Armitage A.D."/>
            <person name="Sobczyk M.K."/>
            <person name="Bates H.J."/>
            <person name="Dunwell J.M."/>
            <person name="Nellist C.F."/>
            <person name="Harrison R.J."/>
        </authorList>
    </citation>
    <scope>NUCLEOTIDE SEQUENCE [LARGE SCALE GENOMIC DNA]</scope>
    <source>
        <strain evidence="6 8">A4</strain>
        <strain evidence="5 9">BC-1</strain>
        <strain evidence="4 10">NOV-5</strain>
        <strain evidence="3 11">NOV-71</strain>
        <strain evidence="1 7">NOV-9</strain>
        <strain evidence="2 12">SCRP245</strain>
    </source>
</reference>
<evidence type="ECO:0000313" key="12">
    <source>
        <dbReference type="Proteomes" id="UP000460718"/>
    </source>
</evidence>
<dbReference type="EMBL" id="QXGF01000298">
    <property type="protein sequence ID" value="KAE8942597.1"/>
    <property type="molecule type" value="Genomic_DNA"/>
</dbReference>
<evidence type="ECO:0000313" key="4">
    <source>
        <dbReference type="EMBL" id="KAE9120426.1"/>
    </source>
</evidence>
<dbReference type="Proteomes" id="UP000440732">
    <property type="component" value="Unassembled WGS sequence"/>
</dbReference>
<evidence type="ECO:0000313" key="1">
    <source>
        <dbReference type="EMBL" id="KAE8942597.1"/>
    </source>
</evidence>
<organism evidence="4 10">
    <name type="scientific">Phytophthora fragariae</name>
    <dbReference type="NCBI Taxonomy" id="53985"/>
    <lineage>
        <taxon>Eukaryota</taxon>
        <taxon>Sar</taxon>
        <taxon>Stramenopiles</taxon>
        <taxon>Oomycota</taxon>
        <taxon>Peronosporomycetes</taxon>
        <taxon>Peronosporales</taxon>
        <taxon>Peronosporaceae</taxon>
        <taxon>Phytophthora</taxon>
    </lineage>
</organism>
<dbReference type="EMBL" id="QXFZ01000360">
    <property type="protein sequence ID" value="KAE9119516.1"/>
    <property type="molecule type" value="Genomic_DNA"/>
</dbReference>
<evidence type="ECO:0000313" key="6">
    <source>
        <dbReference type="EMBL" id="KAE9308366.1"/>
    </source>
</evidence>
<proteinExistence type="predicted"/>
<gene>
    <name evidence="6" type="ORF">PF001_g11195</name>
    <name evidence="5" type="ORF">PF002_g12930</name>
    <name evidence="4" type="ORF">PF006_g18136</name>
    <name evidence="3" type="ORF">PF007_g8521</name>
    <name evidence="1" type="ORF">PF009_g7654</name>
    <name evidence="2" type="ORF">PF011_g12206</name>
</gene>
<dbReference type="EMBL" id="QXGD01000639">
    <property type="protein sequence ID" value="KAE9230676.1"/>
    <property type="molecule type" value="Genomic_DNA"/>
</dbReference>
<sequence>MLLIGDSQDDTVEETCDASATIAMLLMGSSQDDTVEETCDASVRAEMLLMSSSPDDTVEETCDASVIGNDSGLSSLEKLGLYRATSSEMDTPSVYSAAFAMQTNSAEHENSSYTSSSDAQSYHRLNAGNDTTCPSFDDVGRCDIERMDYEVTIVKTAMTTTTSSKTMTATSTQTLRDTRTVEMNMGMLRSLTSET</sequence>
<dbReference type="AlphaFoldDB" id="A0A6A3SMU3"/>
<evidence type="ECO:0000313" key="2">
    <source>
        <dbReference type="EMBL" id="KAE9005049.1"/>
    </source>
</evidence>
<evidence type="ECO:0000313" key="11">
    <source>
        <dbReference type="Proteomes" id="UP000441208"/>
    </source>
</evidence>
<evidence type="ECO:0000313" key="10">
    <source>
        <dbReference type="Proteomes" id="UP000440732"/>
    </source>
</evidence>
<dbReference type="Proteomes" id="UP000460718">
    <property type="component" value="Unassembled WGS sequence"/>
</dbReference>
<dbReference type="EMBL" id="QXFW01000701">
    <property type="protein sequence ID" value="KAE9005049.1"/>
    <property type="molecule type" value="Genomic_DNA"/>
</dbReference>